<feature type="coiled-coil region" evidence="14">
    <location>
        <begin position="351"/>
        <end position="378"/>
    </location>
</feature>
<feature type="transmembrane region" description="Helical" evidence="16">
    <location>
        <begin position="284"/>
        <end position="305"/>
    </location>
</feature>
<dbReference type="SUPFAM" id="SSF55785">
    <property type="entry name" value="PYP-like sensor domain (PAS domain)"/>
    <property type="match status" value="1"/>
</dbReference>
<keyword evidence="14" id="KW-0175">Coiled coil</keyword>
<dbReference type="Pfam" id="PF00672">
    <property type="entry name" value="HAMP"/>
    <property type="match status" value="1"/>
</dbReference>
<accession>A0A0B5B7W8</accession>
<dbReference type="SUPFAM" id="SSF158472">
    <property type="entry name" value="HAMP domain-like"/>
    <property type="match status" value="1"/>
</dbReference>
<dbReference type="FunFam" id="1.10.287.130:FF:000070">
    <property type="entry name" value="Histidine kinase sensor protein"/>
    <property type="match status" value="1"/>
</dbReference>
<dbReference type="InterPro" id="IPR003661">
    <property type="entry name" value="HisK_dim/P_dom"/>
</dbReference>
<evidence type="ECO:0000256" key="15">
    <source>
        <dbReference type="SAM" id="MobiDB-lite"/>
    </source>
</evidence>
<evidence type="ECO:0000256" key="13">
    <source>
        <dbReference type="ARBA" id="ARBA00023136"/>
    </source>
</evidence>
<dbReference type="GO" id="GO:0005886">
    <property type="term" value="C:plasma membrane"/>
    <property type="evidence" value="ECO:0007669"/>
    <property type="project" value="UniProtKB-SubCell"/>
</dbReference>
<keyword evidence="11 16" id="KW-1133">Transmembrane helix</keyword>
<dbReference type="GO" id="GO:0000155">
    <property type="term" value="F:phosphorelay sensor kinase activity"/>
    <property type="evidence" value="ECO:0007669"/>
    <property type="project" value="InterPro"/>
</dbReference>
<dbReference type="InterPro" id="IPR036890">
    <property type="entry name" value="HATPase_C_sf"/>
</dbReference>
<dbReference type="PANTHER" id="PTHR42878">
    <property type="entry name" value="TWO-COMPONENT HISTIDINE KINASE"/>
    <property type="match status" value="1"/>
</dbReference>
<dbReference type="InterPro" id="IPR036097">
    <property type="entry name" value="HisK_dim/P_sf"/>
</dbReference>
<dbReference type="SUPFAM" id="SSF47384">
    <property type="entry name" value="Homodimeric domain of signal transducing histidine kinase"/>
    <property type="match status" value="1"/>
</dbReference>
<keyword evidence="12" id="KW-0902">Two-component regulatory system</keyword>
<dbReference type="GO" id="GO:0005524">
    <property type="term" value="F:ATP binding"/>
    <property type="evidence" value="ECO:0007669"/>
    <property type="project" value="UniProtKB-KW"/>
</dbReference>
<comment type="catalytic activity">
    <reaction evidence="1">
        <text>ATP + protein L-histidine = ADP + protein N-phospho-L-histidine.</text>
        <dbReference type="EC" id="2.7.13.3"/>
    </reaction>
</comment>
<keyword evidence="21" id="KW-1185">Reference proteome</keyword>
<dbReference type="Pfam" id="PF00512">
    <property type="entry name" value="HisKA"/>
    <property type="match status" value="1"/>
</dbReference>
<dbReference type="KEGG" id="gpi:GPICK_04125"/>
<keyword evidence="9 20" id="KW-0418">Kinase</keyword>
<dbReference type="CDD" id="cd12914">
    <property type="entry name" value="PDC1_DGC_like"/>
    <property type="match status" value="1"/>
</dbReference>
<dbReference type="InterPro" id="IPR004358">
    <property type="entry name" value="Sig_transdc_His_kin-like_C"/>
</dbReference>
<evidence type="ECO:0000256" key="1">
    <source>
        <dbReference type="ARBA" id="ARBA00000085"/>
    </source>
</evidence>
<dbReference type="InterPro" id="IPR003594">
    <property type="entry name" value="HATPase_dom"/>
</dbReference>
<keyword evidence="7 16" id="KW-0812">Transmembrane</keyword>
<dbReference type="HOGENOM" id="CLU_000445_114_71_7"/>
<evidence type="ECO:0000256" key="11">
    <source>
        <dbReference type="ARBA" id="ARBA00022989"/>
    </source>
</evidence>
<keyword evidence="6" id="KW-0808">Transferase</keyword>
<feature type="region of interest" description="Disordered" evidence="15">
    <location>
        <begin position="714"/>
        <end position="739"/>
    </location>
</feature>
<dbReference type="PROSITE" id="PS50113">
    <property type="entry name" value="PAC"/>
    <property type="match status" value="1"/>
</dbReference>
<evidence type="ECO:0000256" key="16">
    <source>
        <dbReference type="SAM" id="Phobius"/>
    </source>
</evidence>
<dbReference type="InterPro" id="IPR000014">
    <property type="entry name" value="PAS"/>
</dbReference>
<dbReference type="CDD" id="cd00082">
    <property type="entry name" value="HisKA"/>
    <property type="match status" value="1"/>
</dbReference>
<evidence type="ECO:0000256" key="6">
    <source>
        <dbReference type="ARBA" id="ARBA00022679"/>
    </source>
</evidence>
<name>A0A0B5B7W8_9BACT</name>
<dbReference type="AlphaFoldDB" id="A0A0B5B7W8"/>
<reference evidence="20 21" key="1">
    <citation type="journal article" date="2015" name="Genome Announc.">
        <title>Complete Genome of Geobacter pickeringii G13T, a Metal-Reducing Isolate from Sedimentary Kaolin Deposits.</title>
        <authorList>
            <person name="Badalamenti J.P."/>
            <person name="Bond D.R."/>
        </authorList>
    </citation>
    <scope>NUCLEOTIDE SEQUENCE [LARGE SCALE GENOMIC DNA]</scope>
    <source>
        <strain evidence="20 21">G13</strain>
    </source>
</reference>
<gene>
    <name evidence="20" type="ORF">GPICK_04125</name>
</gene>
<evidence type="ECO:0000259" key="18">
    <source>
        <dbReference type="PROSITE" id="PS50113"/>
    </source>
</evidence>
<protein>
    <recommendedName>
        <fullName evidence="3">histidine kinase</fullName>
        <ecNumber evidence="3">2.7.13.3</ecNumber>
    </recommendedName>
</protein>
<dbReference type="InterPro" id="IPR035965">
    <property type="entry name" value="PAS-like_dom_sf"/>
</dbReference>
<dbReference type="InterPro" id="IPR000700">
    <property type="entry name" value="PAS-assoc_C"/>
</dbReference>
<proteinExistence type="predicted"/>
<dbReference type="Gene3D" id="6.10.340.10">
    <property type="match status" value="1"/>
</dbReference>
<evidence type="ECO:0000256" key="5">
    <source>
        <dbReference type="ARBA" id="ARBA00022553"/>
    </source>
</evidence>
<feature type="domain" description="PAC" evidence="18">
    <location>
        <begin position="439"/>
        <end position="492"/>
    </location>
</feature>
<evidence type="ECO:0000313" key="21">
    <source>
        <dbReference type="Proteomes" id="UP000057609"/>
    </source>
</evidence>
<dbReference type="NCBIfam" id="TIGR00229">
    <property type="entry name" value="sensory_box"/>
    <property type="match status" value="1"/>
</dbReference>
<feature type="coiled-coil region" evidence="14">
    <location>
        <begin position="476"/>
        <end position="514"/>
    </location>
</feature>
<evidence type="ECO:0000256" key="3">
    <source>
        <dbReference type="ARBA" id="ARBA00012438"/>
    </source>
</evidence>
<dbReference type="EMBL" id="CP009788">
    <property type="protein sequence ID" value="AJE02663.1"/>
    <property type="molecule type" value="Genomic_DNA"/>
</dbReference>
<evidence type="ECO:0000256" key="10">
    <source>
        <dbReference type="ARBA" id="ARBA00022840"/>
    </source>
</evidence>
<dbReference type="PRINTS" id="PR00344">
    <property type="entry name" value="BCTRLSENSOR"/>
</dbReference>
<dbReference type="SUPFAM" id="SSF103190">
    <property type="entry name" value="Sensory domain-like"/>
    <property type="match status" value="1"/>
</dbReference>
<dbReference type="Pfam" id="PF08448">
    <property type="entry name" value="PAS_4"/>
    <property type="match status" value="1"/>
</dbReference>
<feature type="domain" description="HAMP" evidence="19">
    <location>
        <begin position="306"/>
        <end position="359"/>
    </location>
</feature>
<evidence type="ECO:0000256" key="7">
    <source>
        <dbReference type="ARBA" id="ARBA00022692"/>
    </source>
</evidence>
<dbReference type="GO" id="GO:0007234">
    <property type="term" value="P:osmosensory signaling via phosphorelay pathway"/>
    <property type="evidence" value="ECO:0007669"/>
    <property type="project" value="TreeGrafter"/>
</dbReference>
<dbReference type="Proteomes" id="UP000057609">
    <property type="component" value="Chromosome"/>
</dbReference>
<dbReference type="InterPro" id="IPR013656">
    <property type="entry name" value="PAS_4"/>
</dbReference>
<evidence type="ECO:0000259" key="19">
    <source>
        <dbReference type="PROSITE" id="PS50885"/>
    </source>
</evidence>
<dbReference type="GO" id="GO:0030295">
    <property type="term" value="F:protein kinase activator activity"/>
    <property type="evidence" value="ECO:0007669"/>
    <property type="project" value="TreeGrafter"/>
</dbReference>
<keyword evidence="4" id="KW-1003">Cell membrane</keyword>
<dbReference type="InterPro" id="IPR033479">
    <property type="entry name" value="dCache_1"/>
</dbReference>
<dbReference type="RefSeq" id="WP_039740740.1">
    <property type="nucleotide sequence ID" value="NZ_CP009788.1"/>
</dbReference>
<evidence type="ECO:0000256" key="4">
    <source>
        <dbReference type="ARBA" id="ARBA00022475"/>
    </source>
</evidence>
<dbReference type="SMART" id="SM00304">
    <property type="entry name" value="HAMP"/>
    <property type="match status" value="1"/>
</dbReference>
<dbReference type="Pfam" id="PF02518">
    <property type="entry name" value="HATPase_c"/>
    <property type="match status" value="1"/>
</dbReference>
<dbReference type="STRING" id="345632.GPICK_04125"/>
<dbReference type="GO" id="GO:0000156">
    <property type="term" value="F:phosphorelay response regulator activity"/>
    <property type="evidence" value="ECO:0007669"/>
    <property type="project" value="TreeGrafter"/>
</dbReference>
<dbReference type="PROSITE" id="PS50109">
    <property type="entry name" value="HIS_KIN"/>
    <property type="match status" value="1"/>
</dbReference>
<dbReference type="Gene3D" id="3.30.450.20">
    <property type="entry name" value="PAS domain"/>
    <property type="match status" value="3"/>
</dbReference>
<dbReference type="SUPFAM" id="SSF55874">
    <property type="entry name" value="ATPase domain of HSP90 chaperone/DNA topoisomerase II/histidine kinase"/>
    <property type="match status" value="1"/>
</dbReference>
<evidence type="ECO:0000256" key="2">
    <source>
        <dbReference type="ARBA" id="ARBA00004651"/>
    </source>
</evidence>
<sequence>MKQLSLKTRMALVVTLFFLCFGCVAGFLALAYFEQKFKETIFTQQASLVASLASDLDKNLSFAQSSLAAFAPMLTPEALRDPDVAQKVLDEKTTLHLIFDILFIFAPDGRLIVESPYLSGRRGGDYSYREYFRKTVATGMPQISDPYRSTHVTGRPAVMLTHPLYDARGKLMAILAGNIDLAGNNFLTDVGRLSIGKSGYAYLCAENRTLIMHPDRSRIMEHVPVGQNLLLDRAFGGFEGSGETVTTKGRAVLSSVKHLRTVGWLLAISYPLHEAYAPLSRARAYVVSALTLGILLMLLLSWYAMQRLMSPLSRLTRHIETLSPGGEAREPLPVETGDKIGTLATAFNAMMATIHEKRESLQEALRQAEEERAKTDAIIAALGDGLSIQGRDFRILYQNQEHRRLFGGSYLGRYCYEVYRQRDHVCRECPVARCFADGQVHRMEYRNPPGAVAEYLEITVSPLRDAAGETFAVIELVRDVTARKRAEEQVQRLNAELEQRVRERTEELQHSLREMETFCYAVSHDLRTPLRGIHGFSSLLQQEYGDRLDEGGREYLQRIAGAAGRMGELIDDLLELSRVTRDELRREPVDLSTMATEIADELRLSQPERTVAFTIEPGLAAVGDPSLLRGVMANLIYNAWKFSSRTPHARIEVGSRVDGGERLFFVRDNGVGFDMRYADKLFLPFHRLHAAEGFEGTGIGLAAVQRIIERHGGTIRGEGKPGEGATFSFTLGTGAPPPA</sequence>
<dbReference type="InterPro" id="IPR005467">
    <property type="entry name" value="His_kinase_dom"/>
</dbReference>
<comment type="subcellular location">
    <subcellularLocation>
        <location evidence="2">Cell membrane</location>
        <topology evidence="2">Multi-pass membrane protein</topology>
    </subcellularLocation>
</comment>
<evidence type="ECO:0000256" key="12">
    <source>
        <dbReference type="ARBA" id="ARBA00023012"/>
    </source>
</evidence>
<dbReference type="CDD" id="cd06225">
    <property type="entry name" value="HAMP"/>
    <property type="match status" value="1"/>
</dbReference>
<keyword evidence="5" id="KW-0597">Phosphoprotein</keyword>
<dbReference type="InterPro" id="IPR029151">
    <property type="entry name" value="Sensor-like_sf"/>
</dbReference>
<evidence type="ECO:0000256" key="9">
    <source>
        <dbReference type="ARBA" id="ARBA00022777"/>
    </source>
</evidence>
<evidence type="ECO:0000256" key="14">
    <source>
        <dbReference type="SAM" id="Coils"/>
    </source>
</evidence>
<keyword evidence="8" id="KW-0547">Nucleotide-binding</keyword>
<evidence type="ECO:0000313" key="20">
    <source>
        <dbReference type="EMBL" id="AJE02663.1"/>
    </source>
</evidence>
<organism evidence="20 21">
    <name type="scientific">Geobacter pickeringii</name>
    <dbReference type="NCBI Taxonomy" id="345632"/>
    <lineage>
        <taxon>Bacteria</taxon>
        <taxon>Pseudomonadati</taxon>
        <taxon>Thermodesulfobacteriota</taxon>
        <taxon>Desulfuromonadia</taxon>
        <taxon>Geobacterales</taxon>
        <taxon>Geobacteraceae</taxon>
        <taxon>Geobacter</taxon>
    </lineage>
</organism>
<dbReference type="FunFam" id="3.30.565.10:FF:000006">
    <property type="entry name" value="Sensor histidine kinase WalK"/>
    <property type="match status" value="1"/>
</dbReference>
<dbReference type="OrthoDB" id="5391879at2"/>
<dbReference type="Pfam" id="PF02743">
    <property type="entry name" value="dCache_1"/>
    <property type="match status" value="1"/>
</dbReference>
<keyword evidence="10" id="KW-0067">ATP-binding</keyword>
<dbReference type="EC" id="2.7.13.3" evidence="3"/>
<dbReference type="SMART" id="SM00387">
    <property type="entry name" value="HATPase_c"/>
    <property type="match status" value="1"/>
</dbReference>
<dbReference type="InterPro" id="IPR050351">
    <property type="entry name" value="BphY/WalK/GraS-like"/>
</dbReference>
<dbReference type="PROSITE" id="PS50885">
    <property type="entry name" value="HAMP"/>
    <property type="match status" value="1"/>
</dbReference>
<evidence type="ECO:0000256" key="8">
    <source>
        <dbReference type="ARBA" id="ARBA00022741"/>
    </source>
</evidence>
<dbReference type="PANTHER" id="PTHR42878:SF15">
    <property type="entry name" value="BACTERIOPHYTOCHROME"/>
    <property type="match status" value="1"/>
</dbReference>
<dbReference type="InterPro" id="IPR003660">
    <property type="entry name" value="HAMP_dom"/>
</dbReference>
<evidence type="ECO:0000259" key="17">
    <source>
        <dbReference type="PROSITE" id="PS50109"/>
    </source>
</evidence>
<dbReference type="SMART" id="SM00388">
    <property type="entry name" value="HisKA"/>
    <property type="match status" value="1"/>
</dbReference>
<dbReference type="Gene3D" id="3.30.565.10">
    <property type="entry name" value="Histidine kinase-like ATPase, C-terminal domain"/>
    <property type="match status" value="1"/>
</dbReference>
<dbReference type="CDD" id="cd12912">
    <property type="entry name" value="PDC2_MCP_like"/>
    <property type="match status" value="1"/>
</dbReference>
<keyword evidence="13 16" id="KW-0472">Membrane</keyword>
<dbReference type="Gene3D" id="1.10.287.130">
    <property type="match status" value="1"/>
</dbReference>
<feature type="domain" description="Histidine kinase" evidence="17">
    <location>
        <begin position="521"/>
        <end position="735"/>
    </location>
</feature>